<evidence type="ECO:0000313" key="2">
    <source>
        <dbReference type="EMBL" id="MBN0986871.1"/>
    </source>
</evidence>
<dbReference type="CDD" id="cd06433">
    <property type="entry name" value="GT_2_WfgS_like"/>
    <property type="match status" value="1"/>
</dbReference>
<organism evidence="2 3">
    <name type="scientific">Amphritea pacifica</name>
    <dbReference type="NCBI Taxonomy" id="2811233"/>
    <lineage>
        <taxon>Bacteria</taxon>
        <taxon>Pseudomonadati</taxon>
        <taxon>Pseudomonadota</taxon>
        <taxon>Gammaproteobacteria</taxon>
        <taxon>Oceanospirillales</taxon>
        <taxon>Oceanospirillaceae</taxon>
        <taxon>Amphritea</taxon>
    </lineage>
</organism>
<dbReference type="InterPro" id="IPR029044">
    <property type="entry name" value="Nucleotide-diphossugar_trans"/>
</dbReference>
<proteinExistence type="predicted"/>
<evidence type="ECO:0000259" key="1">
    <source>
        <dbReference type="Pfam" id="PF00535"/>
    </source>
</evidence>
<accession>A0ABS2W5K5</accession>
<dbReference type="RefSeq" id="WP_205213128.1">
    <property type="nucleotide sequence ID" value="NZ_JAFFZP010000006.1"/>
</dbReference>
<dbReference type="SUPFAM" id="SSF53448">
    <property type="entry name" value="Nucleotide-diphospho-sugar transferases"/>
    <property type="match status" value="1"/>
</dbReference>
<sequence>MKVSIITVCYNSAKTIASTIESVRVQGYDNTEHVIVDGSSSDNTLDILKNYSSLKIISEPDSGIYDAMNKGVVMSSGDIITILNSDDFYLHDNVLSEALSLFDADPELEVVLGDVDFVQGDDLARPVRSYRAGNFRPWMFRFGLMPPHPAVFIRRSAYDRVGLYKLDYQIAADFDFLTRLLLVDGAKYKSAHKTWVRMRLGGVSTFGLKSNLVSTKEMQRSLCENSLFANSLMLMCRLPYKFITQVIGR</sequence>
<gene>
    <name evidence="2" type="ORF">JW498_05815</name>
</gene>
<dbReference type="InterPro" id="IPR050834">
    <property type="entry name" value="Glycosyltransf_2"/>
</dbReference>
<dbReference type="Gene3D" id="3.90.550.10">
    <property type="entry name" value="Spore Coat Polysaccharide Biosynthesis Protein SpsA, Chain A"/>
    <property type="match status" value="1"/>
</dbReference>
<dbReference type="PANTHER" id="PTHR43685">
    <property type="entry name" value="GLYCOSYLTRANSFERASE"/>
    <property type="match status" value="1"/>
</dbReference>
<reference evidence="2 3" key="1">
    <citation type="submission" date="2021-02" db="EMBL/GenBank/DDBJ databases">
        <title>A novel species of genus Amphritea isolated from a fishpond in China.</title>
        <authorList>
            <person name="Lu H."/>
        </authorList>
    </citation>
    <scope>NUCLEOTIDE SEQUENCE [LARGE SCALE GENOMIC DNA]</scope>
    <source>
        <strain evidence="2 3">RP18W</strain>
    </source>
</reference>
<comment type="caution">
    <text evidence="2">The sequence shown here is derived from an EMBL/GenBank/DDBJ whole genome shotgun (WGS) entry which is preliminary data.</text>
</comment>
<dbReference type="Pfam" id="PF00535">
    <property type="entry name" value="Glycos_transf_2"/>
    <property type="match status" value="1"/>
</dbReference>
<keyword evidence="3" id="KW-1185">Reference proteome</keyword>
<evidence type="ECO:0000313" key="3">
    <source>
        <dbReference type="Proteomes" id="UP000760472"/>
    </source>
</evidence>
<dbReference type="EMBL" id="JAFFZP010000006">
    <property type="protein sequence ID" value="MBN0986871.1"/>
    <property type="molecule type" value="Genomic_DNA"/>
</dbReference>
<protein>
    <submittedName>
        <fullName evidence="2">Glycosyltransferase</fullName>
    </submittedName>
</protein>
<name>A0ABS2W5K5_9GAMM</name>
<dbReference type="Proteomes" id="UP000760472">
    <property type="component" value="Unassembled WGS sequence"/>
</dbReference>
<dbReference type="PANTHER" id="PTHR43685:SF2">
    <property type="entry name" value="GLYCOSYLTRANSFERASE 2-LIKE DOMAIN-CONTAINING PROTEIN"/>
    <property type="match status" value="1"/>
</dbReference>
<feature type="domain" description="Glycosyltransferase 2-like" evidence="1">
    <location>
        <begin position="4"/>
        <end position="134"/>
    </location>
</feature>
<dbReference type="InterPro" id="IPR001173">
    <property type="entry name" value="Glyco_trans_2-like"/>
</dbReference>